<sequence length="533" mass="55777">MATSTSDRTPDPGASPRPPRSERIAGTALWAGLGVVSTLLGMAAAHLVAAVTTPSSSPVLAVGSQVIDLTPTPLKEWAIRQFGAADKIILVGSVVLVVLVLAGVAGVLARRRLALGAGLLVALVALAAAAAVVQGSVTELLPSLVAAVTGVASLWWLHAKASATSAAEPGQPRQPREAGTGASRRGVLVAAGALAAAAAVLGGAGRFITGLRSGNVDIALPDPASPADPFPQGLEGQVEGITPLRIDNADFYRVDTRLDTPVIDQDSWTLTIDGDVEREITLTFDDLLEMDLIERDITMTCVSNSVGGEFVGGARWLGVRLTDLLDMAGVGDTADQIYSTDFDGMTISTPLDLATDGRDAMIAIGMNGEALPRAHGFPARMIVPGLYGFISATKWITRITLTTYAEKSAYWTDRDWATDAPIKVSTRIDTPNALEELPVGENVIGGVAWAQQKGGVDKVQVRIDGGAWQDAEMGPSVNNDYWRQWFYRWDASEGGHTVAARAISGDGTTQTPARAMPFPEGASGIQELRVTVT</sequence>
<reference evidence="4 5" key="1">
    <citation type="submission" date="2021-01" db="EMBL/GenBank/DDBJ databases">
        <title>Sequencing the genomes of 1000 actinobacteria strains.</title>
        <authorList>
            <person name="Klenk H.-P."/>
        </authorList>
    </citation>
    <scope>NUCLEOTIDE SEQUENCE [LARGE SCALE GENOMIC DNA]</scope>
    <source>
        <strain evidence="4 5">DSM 18239</strain>
    </source>
</reference>
<keyword evidence="2" id="KW-0812">Transmembrane</keyword>
<dbReference type="Proteomes" id="UP000732378">
    <property type="component" value="Unassembled WGS sequence"/>
</dbReference>
<dbReference type="PANTHER" id="PTHR19372:SF7">
    <property type="entry name" value="SULFITE OXIDASE, MITOCHONDRIAL"/>
    <property type="match status" value="1"/>
</dbReference>
<evidence type="ECO:0000256" key="1">
    <source>
        <dbReference type="SAM" id="MobiDB-lite"/>
    </source>
</evidence>
<feature type="domain" description="Oxidoreductase molybdopterin-binding" evidence="3">
    <location>
        <begin position="259"/>
        <end position="408"/>
    </location>
</feature>
<keyword evidence="2" id="KW-1133">Transmembrane helix</keyword>
<evidence type="ECO:0000313" key="5">
    <source>
        <dbReference type="Proteomes" id="UP000732378"/>
    </source>
</evidence>
<feature type="transmembrane region" description="Helical" evidence="2">
    <location>
        <begin position="140"/>
        <end position="157"/>
    </location>
</feature>
<proteinExistence type="predicted"/>
<protein>
    <submittedName>
        <fullName evidence="4">DMSO/TMAO reductase YedYZ molybdopterin-dependent catalytic subunit</fullName>
    </submittedName>
</protein>
<dbReference type="RefSeq" id="WP_193669515.1">
    <property type="nucleotide sequence ID" value="NZ_JACDTV010000009.1"/>
</dbReference>
<dbReference type="Gene3D" id="2.60.40.650">
    <property type="match status" value="1"/>
</dbReference>
<dbReference type="SUPFAM" id="SSF81296">
    <property type="entry name" value="E set domains"/>
    <property type="match status" value="1"/>
</dbReference>
<keyword evidence="2" id="KW-0472">Membrane</keyword>
<dbReference type="PANTHER" id="PTHR19372">
    <property type="entry name" value="SULFITE REDUCTASE"/>
    <property type="match status" value="1"/>
</dbReference>
<evidence type="ECO:0000259" key="3">
    <source>
        <dbReference type="Pfam" id="PF00174"/>
    </source>
</evidence>
<dbReference type="SUPFAM" id="SSF56524">
    <property type="entry name" value="Oxidoreductase molybdopterin-binding domain"/>
    <property type="match status" value="1"/>
</dbReference>
<dbReference type="InterPro" id="IPR036374">
    <property type="entry name" value="OxRdtase_Mopterin-bd_sf"/>
</dbReference>
<dbReference type="Gene3D" id="3.90.420.10">
    <property type="entry name" value="Oxidoreductase, molybdopterin-binding domain"/>
    <property type="match status" value="1"/>
</dbReference>
<dbReference type="InterPro" id="IPR000572">
    <property type="entry name" value="OxRdtase_Mopterin-bd_dom"/>
</dbReference>
<evidence type="ECO:0000256" key="2">
    <source>
        <dbReference type="SAM" id="Phobius"/>
    </source>
</evidence>
<gene>
    <name evidence="4" type="ORF">JOE61_002222</name>
</gene>
<dbReference type="EMBL" id="JAFBBZ010000001">
    <property type="protein sequence ID" value="MBM7508408.1"/>
    <property type="molecule type" value="Genomic_DNA"/>
</dbReference>
<feature type="transmembrane region" description="Helical" evidence="2">
    <location>
        <begin position="27"/>
        <end position="49"/>
    </location>
</feature>
<organism evidence="4 5">
    <name type="scientific">Nocardioides salarius</name>
    <dbReference type="NCBI Taxonomy" id="374513"/>
    <lineage>
        <taxon>Bacteria</taxon>
        <taxon>Bacillati</taxon>
        <taxon>Actinomycetota</taxon>
        <taxon>Actinomycetes</taxon>
        <taxon>Propionibacteriales</taxon>
        <taxon>Nocardioidaceae</taxon>
        <taxon>Nocardioides</taxon>
    </lineage>
</organism>
<accession>A0ABS2MB30</accession>
<feature type="transmembrane region" description="Helical" evidence="2">
    <location>
        <begin position="115"/>
        <end position="134"/>
    </location>
</feature>
<dbReference type="InterPro" id="IPR014756">
    <property type="entry name" value="Ig_E-set"/>
</dbReference>
<evidence type="ECO:0000313" key="4">
    <source>
        <dbReference type="EMBL" id="MBM7508408.1"/>
    </source>
</evidence>
<feature type="region of interest" description="Disordered" evidence="1">
    <location>
        <begin position="1"/>
        <end position="21"/>
    </location>
</feature>
<name>A0ABS2MB30_9ACTN</name>
<feature type="transmembrane region" description="Helical" evidence="2">
    <location>
        <begin position="88"/>
        <end position="108"/>
    </location>
</feature>
<dbReference type="Pfam" id="PF00174">
    <property type="entry name" value="Oxidored_molyb"/>
    <property type="match status" value="1"/>
</dbReference>
<comment type="caution">
    <text evidence="4">The sequence shown here is derived from an EMBL/GenBank/DDBJ whole genome shotgun (WGS) entry which is preliminary data.</text>
</comment>
<keyword evidence="5" id="KW-1185">Reference proteome</keyword>
<feature type="transmembrane region" description="Helical" evidence="2">
    <location>
        <begin position="186"/>
        <end position="208"/>
    </location>
</feature>